<dbReference type="EMBL" id="PVNL01000136">
    <property type="protein sequence ID" value="PRP95700.1"/>
    <property type="molecule type" value="Genomic_DNA"/>
</dbReference>
<feature type="region of interest" description="Disordered" evidence="2">
    <location>
        <begin position="73"/>
        <end position="102"/>
    </location>
</feature>
<keyword evidence="1" id="KW-0175">Coiled coil</keyword>
<dbReference type="RefSeq" id="WP_106094126.1">
    <property type="nucleotide sequence ID" value="NZ_PVNL01000136.1"/>
</dbReference>
<accession>A0A2S9XSI1</accession>
<dbReference type="AlphaFoldDB" id="A0A2S9XSI1"/>
<organism evidence="3 4">
    <name type="scientific">Enhygromyxa salina</name>
    <dbReference type="NCBI Taxonomy" id="215803"/>
    <lineage>
        <taxon>Bacteria</taxon>
        <taxon>Pseudomonadati</taxon>
        <taxon>Myxococcota</taxon>
        <taxon>Polyangia</taxon>
        <taxon>Nannocystales</taxon>
        <taxon>Nannocystaceae</taxon>
        <taxon>Enhygromyxa</taxon>
    </lineage>
</organism>
<feature type="coiled-coil region" evidence="1">
    <location>
        <begin position="39"/>
        <end position="73"/>
    </location>
</feature>
<evidence type="ECO:0000256" key="2">
    <source>
        <dbReference type="SAM" id="MobiDB-lite"/>
    </source>
</evidence>
<name>A0A2S9XSI1_9BACT</name>
<comment type="caution">
    <text evidence="3">The sequence shown here is derived from an EMBL/GenBank/DDBJ whole genome shotgun (WGS) entry which is preliminary data.</text>
</comment>
<evidence type="ECO:0000313" key="3">
    <source>
        <dbReference type="EMBL" id="PRP95700.1"/>
    </source>
</evidence>
<sequence length="102" mass="11152">MTLTLLAGMSGCVSLQDYEGVKSDLAKARSELTDSRGQVEDLRVALADAQTDVELLSARISDLEQLIMIAEERKGPGQEPADRDRAELSDLPGAREVEKMFE</sequence>
<evidence type="ECO:0000313" key="4">
    <source>
        <dbReference type="Proteomes" id="UP000238823"/>
    </source>
</evidence>
<evidence type="ECO:0000256" key="1">
    <source>
        <dbReference type="SAM" id="Coils"/>
    </source>
</evidence>
<dbReference type="Proteomes" id="UP000238823">
    <property type="component" value="Unassembled WGS sequence"/>
</dbReference>
<gene>
    <name evidence="3" type="ORF">ENSA7_73340</name>
</gene>
<reference evidence="3 4" key="1">
    <citation type="submission" date="2018-03" db="EMBL/GenBank/DDBJ databases">
        <title>Draft Genome Sequences of the Obligatory Marine Myxobacteria Enhygromyxa salina SWB007.</title>
        <authorList>
            <person name="Poehlein A."/>
            <person name="Moghaddam J.A."/>
            <person name="Harms H."/>
            <person name="Alanjari M."/>
            <person name="Koenig G.M."/>
            <person name="Daniel R."/>
            <person name="Schaeberle T.F."/>
        </authorList>
    </citation>
    <scope>NUCLEOTIDE SEQUENCE [LARGE SCALE GENOMIC DNA]</scope>
    <source>
        <strain evidence="3 4">SWB007</strain>
    </source>
</reference>
<proteinExistence type="predicted"/>
<protein>
    <submittedName>
        <fullName evidence="3">Uncharacterized protein</fullName>
    </submittedName>
</protein>